<dbReference type="InterPro" id="IPR051321">
    <property type="entry name" value="PHA/PHB_synthase"/>
</dbReference>
<organism evidence="5 6">
    <name type="scientific">Piscirickettsia salmonis</name>
    <dbReference type="NCBI Taxonomy" id="1238"/>
    <lineage>
        <taxon>Bacteria</taxon>
        <taxon>Pseudomonadati</taxon>
        <taxon>Pseudomonadota</taxon>
        <taxon>Gammaproteobacteria</taxon>
        <taxon>Thiotrichales</taxon>
        <taxon>Piscirickettsiaceae</taxon>
        <taxon>Piscirickettsia</taxon>
    </lineage>
</organism>
<reference evidence="5 6" key="1">
    <citation type="journal article" date="2014" name="Genome Announc.">
        <title>Comparative Genome Analysis of Two Isolates of the Fish Pathogen Piscirickettsia salmonis from Different Hosts Reveals Major Differences in Virulence-Associated Secretion Systems.</title>
        <authorList>
            <person name="Bohle H."/>
            <person name="Henriquez P."/>
            <person name="Grothusen H."/>
            <person name="Navas E."/>
            <person name="Sandoval A."/>
            <person name="Bustamante F."/>
            <person name="Bustos P."/>
            <person name="Mancilla M."/>
        </authorList>
    </citation>
    <scope>NUCLEOTIDE SEQUENCE [LARGE SCALE GENOMIC DNA]</scope>
    <source>
        <strain evidence="6">B1-32597</strain>
    </source>
</reference>
<dbReference type="InterPro" id="IPR010963">
    <property type="entry name" value="PHA_synth_I"/>
</dbReference>
<name>A0A1L6TDT0_PISSA</name>
<dbReference type="SUPFAM" id="SSF53474">
    <property type="entry name" value="alpha/beta-Hydrolases"/>
    <property type="match status" value="1"/>
</dbReference>
<evidence type="ECO:0000256" key="3">
    <source>
        <dbReference type="ARBA" id="ARBA00022679"/>
    </source>
</evidence>
<accession>A0A1L6TDT0</accession>
<proteinExistence type="predicted"/>
<dbReference type="GO" id="GO:0042619">
    <property type="term" value="P:poly-hydroxybutyrate biosynthetic process"/>
    <property type="evidence" value="ECO:0007669"/>
    <property type="project" value="InterPro"/>
</dbReference>
<dbReference type="Proteomes" id="UP000029558">
    <property type="component" value="Chromosome"/>
</dbReference>
<comment type="subcellular location">
    <subcellularLocation>
        <location evidence="1">Cytoplasm</location>
    </subcellularLocation>
</comment>
<dbReference type="InterPro" id="IPR010941">
    <property type="entry name" value="PhaC_N"/>
</dbReference>
<dbReference type="AlphaFoldDB" id="A0A1L6TDT0"/>
<evidence type="ECO:0000256" key="1">
    <source>
        <dbReference type="ARBA" id="ARBA00004496"/>
    </source>
</evidence>
<dbReference type="NCBIfam" id="TIGR01838">
    <property type="entry name" value="PHA_synth_I"/>
    <property type="match status" value="1"/>
</dbReference>
<protein>
    <submittedName>
        <fullName evidence="5">Poly(R)-hydroxyalkanoic acid synthase, class I family protein</fullName>
    </submittedName>
</protein>
<dbReference type="PANTHER" id="PTHR36837:SF5">
    <property type="entry name" value="POLY-3-HYDROXYBUTYRATE SYNTHASE"/>
    <property type="match status" value="1"/>
</dbReference>
<keyword evidence="4" id="KW-0012">Acyltransferase</keyword>
<keyword evidence="2" id="KW-0963">Cytoplasm</keyword>
<evidence type="ECO:0000256" key="4">
    <source>
        <dbReference type="ARBA" id="ARBA00023315"/>
    </source>
</evidence>
<sequence length="609" mass="68794">MTDATADKGQSQEWQQFSTMTEEMLMQSQKAFAQLIECQPSGNVGMGSVKQIQQIVQDTMLAWMHNPIGFVESQVQLWNNYMTLWQRTVFGFMEGKPVLPMITPNKGDRRFKHEDWENMPLFDFIKQAYLLTAEHITETINNLEHLDDKRSQQAAFYTRQFVAALSPSNFAATNPEVLRMIVESKGENLIKGMQNLIDDFKRGKGVLNIRMTDLEAFAVGKNIAMTAGQVVYENETMQLIQYTPTTKNVYEKPVLIIPPWINKYYILDLQEKNSFVKYLLDQGLTVFLVSWVNPDGSQQTEGFSDYMQEGIFSALCAIEQAIGIKEVNAIGYCIAGTLLAASLAYMAKKNDDRIASATFFTTLLDFTEPGEIGVFIDEEQVTELEKLMNEKGYLSGRNMALTFNMLRENDLIWSYFVNNYLCGKEPFPFDLLYWNSDSTNLPAKLHSYYLRNMYLNNTLIVPGGLEFNDVPIDLAAVSVPSYFLSAEQDHIAPWKSTYAGAQLLGGEVKFVLGGSGHIAGVVNPPLKNKYGYWSNDELPDSSEAWLETAAQNEGSWWPHWVNWVAKYSGKKVPARDPSTGGLAVIEPAPGRYVKVQLDDMFESYVTDVA</sequence>
<evidence type="ECO:0000313" key="5">
    <source>
        <dbReference type="EMBL" id="ALB23584.1"/>
    </source>
</evidence>
<evidence type="ECO:0000313" key="6">
    <source>
        <dbReference type="Proteomes" id="UP000029558"/>
    </source>
</evidence>
<evidence type="ECO:0000256" key="2">
    <source>
        <dbReference type="ARBA" id="ARBA00022490"/>
    </source>
</evidence>
<dbReference type="EMBL" id="CP012508">
    <property type="protein sequence ID" value="ALB23584.1"/>
    <property type="molecule type" value="Genomic_DNA"/>
</dbReference>
<dbReference type="GO" id="GO:0005737">
    <property type="term" value="C:cytoplasm"/>
    <property type="evidence" value="ECO:0007669"/>
    <property type="project" value="UniProtKB-SubCell"/>
</dbReference>
<dbReference type="RefSeq" id="WP_017376380.1">
    <property type="nucleotide sequence ID" value="NZ_CP012508.1"/>
</dbReference>
<dbReference type="GO" id="GO:0016746">
    <property type="term" value="F:acyltransferase activity"/>
    <property type="evidence" value="ECO:0007669"/>
    <property type="project" value="UniProtKB-KW"/>
</dbReference>
<dbReference type="InterPro" id="IPR029058">
    <property type="entry name" value="AB_hydrolase_fold"/>
</dbReference>
<dbReference type="OrthoDB" id="7208816at2"/>
<gene>
    <name evidence="5" type="ORF">KU39_2406</name>
</gene>
<dbReference type="Gene3D" id="3.40.50.1820">
    <property type="entry name" value="alpha/beta hydrolase"/>
    <property type="match status" value="1"/>
</dbReference>
<dbReference type="PANTHER" id="PTHR36837">
    <property type="entry name" value="POLY(3-HYDROXYALKANOATE) POLYMERASE SUBUNIT PHAC"/>
    <property type="match status" value="1"/>
</dbReference>
<dbReference type="Pfam" id="PF07167">
    <property type="entry name" value="PhaC_N"/>
    <property type="match status" value="1"/>
</dbReference>
<keyword evidence="3" id="KW-0808">Transferase</keyword>